<evidence type="ECO:0000313" key="2">
    <source>
        <dbReference type="EMBL" id="MEA1304967.1"/>
    </source>
</evidence>
<dbReference type="Proteomes" id="UP001289581">
    <property type="component" value="Unassembled WGS sequence"/>
</dbReference>
<evidence type="ECO:0000313" key="3">
    <source>
        <dbReference type="Proteomes" id="UP001289581"/>
    </source>
</evidence>
<comment type="caution">
    <text evidence="2">The sequence shown here is derived from an EMBL/GenBank/DDBJ whole genome shotgun (WGS) entry which is preliminary data.</text>
</comment>
<proteinExistence type="predicted"/>
<sequence length="210" mass="21630">MLADDTAKAAMEVTIKMIGGVPQLLASIDRLTHSSLHNIAGLGHKGAMLANSNSIKNGTISLSRKQAPLGRGVGAKGMSSSLFAKIQASLLQQGVNLAAQIGGDGNVQVTISANNPSSLMKGLSSLGDILRGRSQKIGGPNLKPRTPRGANPGRPKPALSGPQKHIDGIRQARQKMHRNNAPGNKGARSLPGLGAPRSAPMKPPSFGAPR</sequence>
<evidence type="ECO:0000256" key="1">
    <source>
        <dbReference type="SAM" id="MobiDB-lite"/>
    </source>
</evidence>
<reference evidence="2 3" key="1">
    <citation type="submission" date="2023-06" db="EMBL/GenBank/DDBJ databases">
        <title>Actinomyces orist ORNL 0101 HMT-893 genome.</title>
        <authorList>
            <person name="Johnston C.D."/>
            <person name="Chen T."/>
            <person name="Dewhirst F.E."/>
        </authorList>
    </citation>
    <scope>NUCLEOTIDE SEQUENCE [LARGE SCALE GENOMIC DNA]</scope>
    <source>
        <strain evidence="2 3">ORNL 0101</strain>
    </source>
</reference>
<protein>
    <submittedName>
        <fullName evidence="2">Uncharacterized protein</fullName>
    </submittedName>
</protein>
<organism evidence="2 3">
    <name type="scientific">Actinomyces oris</name>
    <dbReference type="NCBI Taxonomy" id="544580"/>
    <lineage>
        <taxon>Bacteria</taxon>
        <taxon>Bacillati</taxon>
        <taxon>Actinomycetota</taxon>
        <taxon>Actinomycetes</taxon>
        <taxon>Actinomycetales</taxon>
        <taxon>Actinomycetaceae</taxon>
        <taxon>Actinomyces</taxon>
    </lineage>
</organism>
<accession>A0AAW9KWJ2</accession>
<feature type="region of interest" description="Disordered" evidence="1">
    <location>
        <begin position="131"/>
        <end position="210"/>
    </location>
</feature>
<dbReference type="AlphaFoldDB" id="A0AAW9KWJ2"/>
<name>A0AAW9KWJ2_9ACTO</name>
<dbReference type="EMBL" id="JAXBCZ010000001">
    <property type="protein sequence ID" value="MEA1304967.1"/>
    <property type="molecule type" value="Genomic_DNA"/>
</dbReference>
<dbReference type="RefSeq" id="WP_143225774.1">
    <property type="nucleotide sequence ID" value="NZ_JAXBCZ010000001.1"/>
</dbReference>
<gene>
    <name evidence="2" type="ORF">QU665_07800</name>
</gene>
<keyword evidence="3" id="KW-1185">Reference proteome</keyword>